<dbReference type="EMBL" id="CP139725">
    <property type="protein sequence ID" value="WPZ20892.1"/>
    <property type="molecule type" value="Genomic_DNA"/>
</dbReference>
<dbReference type="Proteomes" id="UP001326567">
    <property type="component" value="Chromosome"/>
</dbReference>
<keyword evidence="6" id="KW-1185">Reference proteome</keyword>
<protein>
    <submittedName>
        <fullName evidence="5">DUF6538 domain-containing protein</fullName>
    </submittedName>
</protein>
<evidence type="ECO:0000256" key="2">
    <source>
        <dbReference type="ARBA" id="ARBA00023125"/>
    </source>
</evidence>
<feature type="domain" description="Core-binding (CB)" evidence="4">
    <location>
        <begin position="137"/>
        <end position="215"/>
    </location>
</feature>
<dbReference type="Gene3D" id="1.10.150.130">
    <property type="match status" value="1"/>
</dbReference>
<proteinExistence type="predicted"/>
<dbReference type="InterPro" id="IPR044068">
    <property type="entry name" value="CB"/>
</dbReference>
<evidence type="ECO:0000256" key="3">
    <source>
        <dbReference type="PROSITE-ProRule" id="PRU01248"/>
    </source>
</evidence>
<evidence type="ECO:0000313" key="6">
    <source>
        <dbReference type="Proteomes" id="UP001326567"/>
    </source>
</evidence>
<name>A0ABZ0UZ96_9RHOB</name>
<accession>A0ABZ0UZ96</accession>
<keyword evidence="1" id="KW-0229">DNA integration</keyword>
<dbReference type="RefSeq" id="WP_322328041.1">
    <property type="nucleotide sequence ID" value="NZ_CP139725.1"/>
</dbReference>
<sequence length="227" mass="25847">MSNYLIKQGQKWSVKVTIPADVKHVFGKQAFKRTLKTSDKSVAIARSGPIISQFKDAIEEARGNPTQHLDDYLAYTQTQLRNARKNPDIRPDAIDGMEEEALERLLAAHAVQHPEQLPKEAEAEVARAYKVVTGQRTLFDGPLNEYVSSRKVEPKTEAKDRHAVSKFASRVATVEEVDRQAVREFVSWLSKDEGLKNRTIKDNLSTLRVYWNWLADHNYAREDLANC</sequence>
<dbReference type="PROSITE" id="PS51900">
    <property type="entry name" value="CB"/>
    <property type="match status" value="1"/>
</dbReference>
<dbReference type="InterPro" id="IPR010998">
    <property type="entry name" value="Integrase_recombinase_N"/>
</dbReference>
<dbReference type="Pfam" id="PF13495">
    <property type="entry name" value="Phage_int_SAM_4"/>
    <property type="match status" value="1"/>
</dbReference>
<dbReference type="InterPro" id="IPR046668">
    <property type="entry name" value="DUF6538"/>
</dbReference>
<dbReference type="InterPro" id="IPR004107">
    <property type="entry name" value="Integrase_SAM-like_N"/>
</dbReference>
<evidence type="ECO:0000259" key="4">
    <source>
        <dbReference type="PROSITE" id="PS51900"/>
    </source>
</evidence>
<organism evidence="5 6">
    <name type="scientific">Sulfitobacter faviae</name>
    <dbReference type="NCBI Taxonomy" id="1775881"/>
    <lineage>
        <taxon>Bacteria</taxon>
        <taxon>Pseudomonadati</taxon>
        <taxon>Pseudomonadota</taxon>
        <taxon>Alphaproteobacteria</taxon>
        <taxon>Rhodobacterales</taxon>
        <taxon>Roseobacteraceae</taxon>
        <taxon>Sulfitobacter</taxon>
    </lineage>
</organism>
<dbReference type="Pfam" id="PF20172">
    <property type="entry name" value="DUF6538"/>
    <property type="match status" value="1"/>
</dbReference>
<keyword evidence="2 3" id="KW-0238">DNA-binding</keyword>
<gene>
    <name evidence="5" type="ORF">T7987_11975</name>
</gene>
<evidence type="ECO:0000313" key="5">
    <source>
        <dbReference type="EMBL" id="WPZ20892.1"/>
    </source>
</evidence>
<reference evidence="5 6" key="1">
    <citation type="submission" date="2023-11" db="EMBL/GenBank/DDBJ databases">
        <title>From the Deep-Sea to the Surface: Bacterial Genomes Isolated from the Moytirra Hydrothermal Vent Plume.</title>
        <authorList>
            <person name="Major S.R."/>
        </authorList>
    </citation>
    <scope>NUCLEOTIDE SEQUENCE [LARGE SCALE GENOMIC DNA]</scope>
    <source>
        <strain evidence="5 6">OXR-9</strain>
    </source>
</reference>
<evidence type="ECO:0000256" key="1">
    <source>
        <dbReference type="ARBA" id="ARBA00022908"/>
    </source>
</evidence>